<dbReference type="InterPro" id="IPR050958">
    <property type="entry name" value="Cell_Adh-Cytoskel_Orgn"/>
</dbReference>
<gene>
    <name evidence="4" type="ORF">GSLYS_00005878001</name>
</gene>
<keyword evidence="2" id="KW-1015">Disulfide bond</keyword>
<dbReference type="GO" id="GO:0005886">
    <property type="term" value="C:plasma membrane"/>
    <property type="evidence" value="ECO:0007669"/>
    <property type="project" value="TreeGrafter"/>
</dbReference>
<dbReference type="Gene3D" id="2.60.40.10">
    <property type="entry name" value="Immunoglobulins"/>
    <property type="match status" value="2"/>
</dbReference>
<dbReference type="PROSITE" id="PS50835">
    <property type="entry name" value="IG_LIKE"/>
    <property type="match status" value="2"/>
</dbReference>
<dbReference type="Pfam" id="PF07679">
    <property type="entry name" value="I-set"/>
    <property type="match status" value="1"/>
</dbReference>
<organism evidence="4 5">
    <name type="scientific">Lymnaea stagnalis</name>
    <name type="common">Great pond snail</name>
    <name type="synonym">Helix stagnalis</name>
    <dbReference type="NCBI Taxonomy" id="6523"/>
    <lineage>
        <taxon>Eukaryota</taxon>
        <taxon>Metazoa</taxon>
        <taxon>Spiralia</taxon>
        <taxon>Lophotrochozoa</taxon>
        <taxon>Mollusca</taxon>
        <taxon>Gastropoda</taxon>
        <taxon>Heterobranchia</taxon>
        <taxon>Euthyneura</taxon>
        <taxon>Panpulmonata</taxon>
        <taxon>Hygrophila</taxon>
        <taxon>Lymnaeoidea</taxon>
        <taxon>Lymnaeidae</taxon>
        <taxon>Lymnaea</taxon>
    </lineage>
</organism>
<dbReference type="EMBL" id="CAXITT010000097">
    <property type="protein sequence ID" value="CAL1531783.1"/>
    <property type="molecule type" value="Genomic_DNA"/>
</dbReference>
<dbReference type="GO" id="GO:0043025">
    <property type="term" value="C:neuronal cell body"/>
    <property type="evidence" value="ECO:0007669"/>
    <property type="project" value="TreeGrafter"/>
</dbReference>
<evidence type="ECO:0000259" key="3">
    <source>
        <dbReference type="PROSITE" id="PS50835"/>
    </source>
</evidence>
<dbReference type="InterPro" id="IPR007110">
    <property type="entry name" value="Ig-like_dom"/>
</dbReference>
<evidence type="ECO:0000313" key="4">
    <source>
        <dbReference type="EMBL" id="CAL1531783.1"/>
    </source>
</evidence>
<dbReference type="GO" id="GO:0008046">
    <property type="term" value="F:axon guidance receptor activity"/>
    <property type="evidence" value="ECO:0007669"/>
    <property type="project" value="TreeGrafter"/>
</dbReference>
<evidence type="ECO:0000256" key="2">
    <source>
        <dbReference type="ARBA" id="ARBA00023157"/>
    </source>
</evidence>
<dbReference type="InterPro" id="IPR003598">
    <property type="entry name" value="Ig_sub2"/>
</dbReference>
<feature type="non-terminal residue" evidence="4">
    <location>
        <position position="200"/>
    </location>
</feature>
<evidence type="ECO:0000256" key="1">
    <source>
        <dbReference type="ARBA" id="ARBA00022729"/>
    </source>
</evidence>
<proteinExistence type="predicted"/>
<evidence type="ECO:0000313" key="5">
    <source>
        <dbReference type="Proteomes" id="UP001497497"/>
    </source>
</evidence>
<name>A0AAV2HDC7_LYMST</name>
<dbReference type="Pfam" id="PF13927">
    <property type="entry name" value="Ig_3"/>
    <property type="match status" value="1"/>
</dbReference>
<feature type="domain" description="Ig-like" evidence="3">
    <location>
        <begin position="127"/>
        <end position="182"/>
    </location>
</feature>
<dbReference type="SUPFAM" id="SSF48726">
    <property type="entry name" value="Immunoglobulin"/>
    <property type="match status" value="2"/>
</dbReference>
<keyword evidence="5" id="KW-1185">Reference proteome</keyword>
<dbReference type="AlphaFoldDB" id="A0AAV2HDC7"/>
<dbReference type="InterPro" id="IPR036179">
    <property type="entry name" value="Ig-like_dom_sf"/>
</dbReference>
<reference evidence="4 5" key="1">
    <citation type="submission" date="2024-04" db="EMBL/GenBank/DDBJ databases">
        <authorList>
            <consortium name="Genoscope - CEA"/>
            <person name="William W."/>
        </authorList>
    </citation>
    <scope>NUCLEOTIDE SEQUENCE [LARGE SCALE GENOMIC DNA]</scope>
</reference>
<dbReference type="CDD" id="cd00096">
    <property type="entry name" value="Ig"/>
    <property type="match status" value="1"/>
</dbReference>
<comment type="caution">
    <text evidence="4">The sequence shown here is derived from an EMBL/GenBank/DDBJ whole genome shotgun (WGS) entry which is preliminary data.</text>
</comment>
<dbReference type="GO" id="GO:0030424">
    <property type="term" value="C:axon"/>
    <property type="evidence" value="ECO:0007669"/>
    <property type="project" value="TreeGrafter"/>
</dbReference>
<sequence length="200" mass="22957">MYEDGVLTCNVFGHPIPTIHWLKNGVRIPQSSNTQLGDDFPQYEQNDELSMYEVGETISNLYLDCVNVSEAGTYTCVAKTRNFTATQVHTVTVEVINVFAFIWSDRPARIYMWTIDRFEYQHVDTQMYCRAQGIPTPTISWLDFDNRPIVSGENYTITTAGDLVIRNPAWLKMGQYTCRAVNRAGNDTRFIFFYPVSATY</sequence>
<dbReference type="SMART" id="SM00408">
    <property type="entry name" value="IGc2"/>
    <property type="match status" value="2"/>
</dbReference>
<dbReference type="GO" id="GO:0050808">
    <property type="term" value="P:synapse organization"/>
    <property type="evidence" value="ECO:0007669"/>
    <property type="project" value="TreeGrafter"/>
</dbReference>
<dbReference type="Proteomes" id="UP001497497">
    <property type="component" value="Unassembled WGS sequence"/>
</dbReference>
<dbReference type="PANTHER" id="PTHR45080">
    <property type="entry name" value="CONTACTIN 5"/>
    <property type="match status" value="1"/>
</dbReference>
<dbReference type="InterPro" id="IPR013098">
    <property type="entry name" value="Ig_I-set"/>
</dbReference>
<dbReference type="PANTHER" id="PTHR45080:SF8">
    <property type="entry name" value="IG-LIKE DOMAIN-CONTAINING PROTEIN"/>
    <property type="match status" value="1"/>
</dbReference>
<accession>A0AAV2HDC7</accession>
<dbReference type="GO" id="GO:0007156">
    <property type="term" value="P:homophilic cell adhesion via plasma membrane adhesion molecules"/>
    <property type="evidence" value="ECO:0007669"/>
    <property type="project" value="TreeGrafter"/>
</dbReference>
<dbReference type="InterPro" id="IPR013783">
    <property type="entry name" value="Ig-like_fold"/>
</dbReference>
<keyword evidence="1" id="KW-0732">Signal</keyword>
<protein>
    <recommendedName>
        <fullName evidence="3">Ig-like domain-containing protein</fullName>
    </recommendedName>
</protein>
<feature type="domain" description="Ig-like" evidence="3">
    <location>
        <begin position="1"/>
        <end position="92"/>
    </location>
</feature>